<feature type="domain" description="FAD-binding PCMH-type" evidence="4">
    <location>
        <begin position="30"/>
        <end position="196"/>
    </location>
</feature>
<evidence type="ECO:0000256" key="2">
    <source>
        <dbReference type="ARBA" id="ARBA00022630"/>
    </source>
</evidence>
<dbReference type="GO" id="GO:0071949">
    <property type="term" value="F:FAD binding"/>
    <property type="evidence" value="ECO:0007669"/>
    <property type="project" value="InterPro"/>
</dbReference>
<dbReference type="OrthoDB" id="26910at2157"/>
<dbReference type="PROSITE" id="PS51387">
    <property type="entry name" value="FAD_PCMH"/>
    <property type="match status" value="1"/>
</dbReference>
<keyword evidence="2" id="KW-0285">Flavoprotein</keyword>
<protein>
    <submittedName>
        <fullName evidence="5">FAD linked oxidase domain protein</fullName>
    </submittedName>
</protein>
<reference evidence="6" key="1">
    <citation type="submission" date="2010-02" db="EMBL/GenBank/DDBJ databases">
        <title>Complete sequence of Ferroglobus placidus DSM 10642.</title>
        <authorList>
            <consortium name="US DOE Joint Genome Institute"/>
            <person name="Lucas S."/>
            <person name="Copeland A."/>
            <person name="Lapidus A."/>
            <person name="Cheng J.-F."/>
            <person name="Bruce D."/>
            <person name="Goodwin L."/>
            <person name="Pitluck S."/>
            <person name="Saunders E."/>
            <person name="Brettin T."/>
            <person name="Detter J.C."/>
            <person name="Han C."/>
            <person name="Tapia R."/>
            <person name="Larimer F."/>
            <person name="Land M."/>
            <person name="Hauser L."/>
            <person name="Kyrpides N."/>
            <person name="Ivanova N."/>
            <person name="Holmes D."/>
            <person name="Lovley D."/>
            <person name="Kyrpides N."/>
            <person name="Anderson I.J."/>
            <person name="Woyke T."/>
        </authorList>
    </citation>
    <scope>NUCLEOTIDE SEQUENCE [LARGE SCALE GENOMIC DNA]</scope>
    <source>
        <strain evidence="6">DSM 10642 / AEDII12DO</strain>
    </source>
</reference>
<dbReference type="STRING" id="589924.Ferp_0941"/>
<dbReference type="RefSeq" id="WP_012965449.1">
    <property type="nucleotide sequence ID" value="NC_013849.1"/>
</dbReference>
<dbReference type="AlphaFoldDB" id="D3RX93"/>
<dbReference type="InterPro" id="IPR016169">
    <property type="entry name" value="FAD-bd_PCMH_sub2"/>
</dbReference>
<dbReference type="KEGG" id="fpl:Ferp_0941"/>
<evidence type="ECO:0000256" key="1">
    <source>
        <dbReference type="ARBA" id="ARBA00008000"/>
    </source>
</evidence>
<dbReference type="PANTHER" id="PTHR11748">
    <property type="entry name" value="D-LACTATE DEHYDROGENASE"/>
    <property type="match status" value="1"/>
</dbReference>
<dbReference type="GO" id="GO:0004458">
    <property type="term" value="F:D-lactate dehydrogenase (cytochrome) activity"/>
    <property type="evidence" value="ECO:0007669"/>
    <property type="project" value="TreeGrafter"/>
</dbReference>
<evidence type="ECO:0000313" key="5">
    <source>
        <dbReference type="EMBL" id="ADC65106.1"/>
    </source>
</evidence>
<dbReference type="GO" id="GO:0008720">
    <property type="term" value="F:D-lactate dehydrogenase (NAD+) activity"/>
    <property type="evidence" value="ECO:0007669"/>
    <property type="project" value="TreeGrafter"/>
</dbReference>
<evidence type="ECO:0000259" key="4">
    <source>
        <dbReference type="PROSITE" id="PS51387"/>
    </source>
</evidence>
<dbReference type="EMBL" id="CP001899">
    <property type="protein sequence ID" value="ADC65106.1"/>
    <property type="molecule type" value="Genomic_DNA"/>
</dbReference>
<dbReference type="PaxDb" id="589924-Ferp_0941"/>
<dbReference type="InterPro" id="IPR016164">
    <property type="entry name" value="FAD-linked_Oxase-like_C"/>
</dbReference>
<reference evidence="5 6" key="2">
    <citation type="journal article" date="2011" name="Stand. Genomic Sci.">
        <title>Complete genome sequence of Ferroglobus placidus AEDII12DO.</title>
        <authorList>
            <person name="Anderson I."/>
            <person name="Risso C."/>
            <person name="Holmes D."/>
            <person name="Lucas S."/>
            <person name="Copeland A."/>
            <person name="Lapidus A."/>
            <person name="Cheng J.F."/>
            <person name="Bruce D."/>
            <person name="Goodwin L."/>
            <person name="Pitluck S."/>
            <person name="Saunders E."/>
            <person name="Brettin T."/>
            <person name="Detter J.C."/>
            <person name="Han C."/>
            <person name="Tapia R."/>
            <person name="Larimer F."/>
            <person name="Land M."/>
            <person name="Hauser L."/>
            <person name="Woyke T."/>
            <person name="Lovley D."/>
            <person name="Kyrpides N."/>
            <person name="Ivanova N."/>
        </authorList>
    </citation>
    <scope>NUCLEOTIDE SEQUENCE [LARGE SCALE GENOMIC DNA]</scope>
    <source>
        <strain evidence="6">DSM 10642 / AEDII12DO</strain>
    </source>
</reference>
<dbReference type="GeneID" id="8778449"/>
<comment type="similarity">
    <text evidence="1">Belongs to the FAD-binding oxidoreductase/transferase type 4 family.</text>
</comment>
<proteinExistence type="inferred from homology"/>
<dbReference type="InterPro" id="IPR036318">
    <property type="entry name" value="FAD-bd_PCMH-like_sf"/>
</dbReference>
<keyword evidence="6" id="KW-1185">Reference proteome</keyword>
<dbReference type="GO" id="GO:1903457">
    <property type="term" value="P:lactate catabolic process"/>
    <property type="evidence" value="ECO:0007669"/>
    <property type="project" value="TreeGrafter"/>
</dbReference>
<dbReference type="InterPro" id="IPR016166">
    <property type="entry name" value="FAD-bd_PCMH"/>
</dbReference>
<accession>D3RX93</accession>
<organism evidence="5 6">
    <name type="scientific">Ferroglobus placidus (strain DSM 10642 / AEDII12DO)</name>
    <dbReference type="NCBI Taxonomy" id="589924"/>
    <lineage>
        <taxon>Archaea</taxon>
        <taxon>Methanobacteriati</taxon>
        <taxon>Methanobacteriota</taxon>
        <taxon>Archaeoglobi</taxon>
        <taxon>Archaeoglobales</taxon>
        <taxon>Archaeoglobaceae</taxon>
        <taxon>Ferroglobus</taxon>
    </lineage>
</organism>
<sequence>MFKAPYTTHPVRLHIYSHDITSPPWIFKKLIKEADVVVQPRSEDDLVEILEYAKENKMPIVPRGAATSGYGGAVPYKGGIIVDFSKMNRFEVNEEEGILISQPGAVWLDVKKEVEKKGFTLRVYPTSAPSSTVGGWIAQGGHGIGSFKYGEVWESVEKIRVLDFRGFRETSNLLFYSGLCGTTGLITKAWVKLKDYVEHKRTGYNTDAGIIMKTVKARPPKLTTILLYGHKTMELKKEIEDPSLPEFSAALFEYEDPNANENELGEKLWKGVFYPLRIKRKGPSLIVSEVFLSYVTAEDYIYWLENEEIPYEVLFSKRGAAVLAMFFEDERKFGYTLAWRKALKVMRVAERKYKAIPYSVGMYLAHKAKKYFENYDELVELKKLVDPYNLLNPGKVFPSTLSFIAKIANMVVI</sequence>
<dbReference type="SUPFAM" id="SSF56176">
    <property type="entry name" value="FAD-binding/transporter-associated domain-like"/>
    <property type="match status" value="1"/>
</dbReference>
<name>D3RX93_FERPA</name>
<evidence type="ECO:0000313" key="6">
    <source>
        <dbReference type="Proteomes" id="UP000002613"/>
    </source>
</evidence>
<dbReference type="Pfam" id="PF01565">
    <property type="entry name" value="FAD_binding_4"/>
    <property type="match status" value="1"/>
</dbReference>
<gene>
    <name evidence="5" type="ordered locus">Ferp_0941</name>
</gene>
<dbReference type="Gene3D" id="3.30.465.10">
    <property type="match status" value="1"/>
</dbReference>
<dbReference type="InterPro" id="IPR006094">
    <property type="entry name" value="Oxid_FAD_bind_N"/>
</dbReference>
<dbReference type="SUPFAM" id="SSF55103">
    <property type="entry name" value="FAD-linked oxidases, C-terminal domain"/>
    <property type="match status" value="1"/>
</dbReference>
<dbReference type="eggNOG" id="arCOG00340">
    <property type="taxonomic scope" value="Archaea"/>
</dbReference>
<evidence type="ECO:0000256" key="3">
    <source>
        <dbReference type="ARBA" id="ARBA00022827"/>
    </source>
</evidence>
<keyword evidence="3" id="KW-0274">FAD</keyword>
<dbReference type="PANTHER" id="PTHR11748:SF111">
    <property type="entry name" value="D-LACTATE DEHYDROGENASE, MITOCHONDRIAL-RELATED"/>
    <property type="match status" value="1"/>
</dbReference>
<dbReference type="Proteomes" id="UP000002613">
    <property type="component" value="Chromosome"/>
</dbReference>
<dbReference type="HOGENOM" id="CLU_017779_9_2_2"/>